<reference evidence="2" key="1">
    <citation type="submission" date="2014-02" db="EMBL/GenBank/DDBJ databases">
        <authorList>
            <person name="Genoscope - CEA"/>
        </authorList>
    </citation>
    <scope>NUCLEOTIDE SEQUENCE</scope>
    <source>
        <strain evidence="2">LS3</strain>
    </source>
</reference>
<dbReference type="EMBL" id="HG937693">
    <property type="protein sequence ID" value="CDP34700.1"/>
    <property type="molecule type" value="Genomic_DNA"/>
</dbReference>
<evidence type="ECO:0000256" key="1">
    <source>
        <dbReference type="SAM" id="MobiDB-lite"/>
    </source>
</evidence>
<name>A0A060T0V3_BLAAD</name>
<gene>
    <name evidence="2" type="ORF">GNLVRS02_ARAD1C18524g</name>
</gene>
<protein>
    <submittedName>
        <fullName evidence="2">ARAD1C18524p</fullName>
    </submittedName>
</protein>
<dbReference type="PhylomeDB" id="A0A060T0V3"/>
<feature type="compositionally biased region" description="Polar residues" evidence="1">
    <location>
        <begin position="581"/>
        <end position="590"/>
    </location>
</feature>
<dbReference type="AlphaFoldDB" id="A0A060T0V3"/>
<feature type="region of interest" description="Disordered" evidence="1">
    <location>
        <begin position="571"/>
        <end position="590"/>
    </location>
</feature>
<proteinExistence type="predicted"/>
<reference evidence="2" key="2">
    <citation type="submission" date="2014-06" db="EMBL/GenBank/DDBJ databases">
        <title>The complete genome of Blastobotrys (Arxula) adeninivorans LS3 - a yeast of biotechnological interest.</title>
        <authorList>
            <person name="Kunze G."/>
            <person name="Gaillardin C."/>
            <person name="Czernicka M."/>
            <person name="Durrens P."/>
            <person name="Martin T."/>
            <person name="Boer E."/>
            <person name="Gabaldon T."/>
            <person name="Cruz J."/>
            <person name="Talla E."/>
            <person name="Marck C."/>
            <person name="Goffeau A."/>
            <person name="Barbe V."/>
            <person name="Baret P."/>
            <person name="Baronian K."/>
            <person name="Beier S."/>
            <person name="Bleykasten C."/>
            <person name="Bode R."/>
            <person name="Casaregola S."/>
            <person name="Despons L."/>
            <person name="Fairhead C."/>
            <person name="Giersberg M."/>
            <person name="Gierski P."/>
            <person name="Hahnel U."/>
            <person name="Hartmann A."/>
            <person name="Jankowska D."/>
            <person name="Jubin C."/>
            <person name="Jung P."/>
            <person name="Lafontaine I."/>
            <person name="Leh-Louis V."/>
            <person name="Lemaire M."/>
            <person name="Marcet-Houben M."/>
            <person name="Mascher M."/>
            <person name="Morel G."/>
            <person name="Richard G.-F."/>
            <person name="Riechen J."/>
            <person name="Sacerdot C."/>
            <person name="Sarkar A."/>
            <person name="Savel G."/>
            <person name="Schacherer J."/>
            <person name="Sherman D."/>
            <person name="Straub M.-L."/>
            <person name="Stein N."/>
            <person name="Thierry A."/>
            <person name="Trautwein-Schult A."/>
            <person name="Westhof E."/>
            <person name="Worch S."/>
            <person name="Dujon B."/>
            <person name="Souciet J.-L."/>
            <person name="Wincker P."/>
            <person name="Scholz U."/>
            <person name="Neuveglise N."/>
        </authorList>
    </citation>
    <scope>NUCLEOTIDE SEQUENCE</scope>
    <source>
        <strain evidence="2">LS3</strain>
    </source>
</reference>
<evidence type="ECO:0000313" key="2">
    <source>
        <dbReference type="EMBL" id="CDP34700.1"/>
    </source>
</evidence>
<sequence>MLSTSPSSTSQGSDTTLVHQKHFDVYLQAIFGYLHPKHYDVAMPNLRVVEYSEDSRGFWNTLGNFVRFASKYQSMLNEDLVMVIQNGAKICGEIISFLENTGVRYKYLVGPANCFILTMLSTPHEASSSTIPNKLIHISGLAQFVETCGSYEVNLRLHSMLEICENLFTDSVSREKAKRVVADKNRDGLGVKLPDNCIFPTHLPLIRLIQGAPKIPPFMVETGMSDETTKVEVDCISIILGVSFMVESVLGIALHTSENSRKLKSIDFIVFDASISAMLAIFSSLSDDYQKALVSIVLKRKAQFKLDEVRAIRQLKECIDNNGDYKSVCDDIAKQYRQQMKHDRMRHLNAPDRPDEVYLKETFQEFAFKNANLLSEERHYQKLINTCDDAWKVTGQQLDSEKIREAEVFMIQQIYRQRIVQTVTAKVQQDMAIPGTALSSTYWWGQAKVVIPAYTLRRCFGYISTHCTESNLELCTIKVETPWHYLRNGSHTAVALLNRPDHVPGEAALGHLEQLYENHSQRPPKIKTRLEHWKSGAIKLQLTEWHVPDNGNRYALLVKLLDRYTEKNGGFSPCTPPAKSPKSTVSSDPVSSLRRGIKRVKLRPSTSDQKNLPPNVACCLTALNWSKREKLRKLLLKDEFDQVLLEINDDELATKGLKDLFQENMSVVRFALLELGSVIQYLRGRALRQS</sequence>
<accession>A0A060T0V3</accession>
<organism evidence="2">
    <name type="scientific">Blastobotrys adeninivorans</name>
    <name type="common">Yeast</name>
    <name type="synonym">Arxula adeninivorans</name>
    <dbReference type="NCBI Taxonomy" id="409370"/>
    <lineage>
        <taxon>Eukaryota</taxon>
        <taxon>Fungi</taxon>
        <taxon>Dikarya</taxon>
        <taxon>Ascomycota</taxon>
        <taxon>Saccharomycotina</taxon>
        <taxon>Dipodascomycetes</taxon>
        <taxon>Dipodascales</taxon>
        <taxon>Trichomonascaceae</taxon>
        <taxon>Blastobotrys</taxon>
    </lineage>
</organism>